<dbReference type="EMBL" id="RAPK01000006">
    <property type="protein sequence ID" value="RKD76016.1"/>
    <property type="molecule type" value="Genomic_DNA"/>
</dbReference>
<dbReference type="InterPro" id="IPR027939">
    <property type="entry name" value="NMT1/THI5"/>
</dbReference>
<dbReference type="GO" id="GO:0009228">
    <property type="term" value="P:thiamine biosynthetic process"/>
    <property type="evidence" value="ECO:0007669"/>
    <property type="project" value="InterPro"/>
</dbReference>
<dbReference type="SUPFAM" id="SSF53850">
    <property type="entry name" value="Periplasmic binding protein-like II"/>
    <property type="match status" value="1"/>
</dbReference>
<dbReference type="PROSITE" id="PS51257">
    <property type="entry name" value="PROKAR_LIPOPROTEIN"/>
    <property type="match status" value="1"/>
</dbReference>
<dbReference type="InterPro" id="IPR015168">
    <property type="entry name" value="SsuA/THI5"/>
</dbReference>
<dbReference type="Gene3D" id="3.40.190.10">
    <property type="entry name" value="Periplasmic binding protein-like II"/>
    <property type="match status" value="2"/>
</dbReference>
<evidence type="ECO:0000259" key="1">
    <source>
        <dbReference type="Pfam" id="PF09084"/>
    </source>
</evidence>
<protein>
    <submittedName>
        <fullName evidence="2">Putative hydroxymethylpyrimidine transport system substrate-binding protein</fullName>
    </submittedName>
</protein>
<comment type="caution">
    <text evidence="2">The sequence shown here is derived from an EMBL/GenBank/DDBJ whole genome shotgun (WGS) entry which is preliminary data.</text>
</comment>
<dbReference type="PANTHER" id="PTHR31528">
    <property type="entry name" value="4-AMINO-5-HYDROXYMETHYL-2-METHYLPYRIMIDINE PHOSPHATE SYNTHASE THI11-RELATED"/>
    <property type="match status" value="1"/>
</dbReference>
<feature type="domain" description="SsuA/THI5-like" evidence="1">
    <location>
        <begin position="51"/>
        <end position="264"/>
    </location>
</feature>
<dbReference type="Pfam" id="PF09084">
    <property type="entry name" value="NMT1"/>
    <property type="match status" value="1"/>
</dbReference>
<proteinExistence type="predicted"/>
<sequence>MKKINTWFKRAGMLTAGVLVLAGCGNESGGDQQTENNELQEVDIMLDWYPNAVHSYLYTAQEKGYFEEEGLDVNIMFPTNPTDPLNLAAAGEVDLGITYQPDVITARTEGIPVVSVAAIVRSPLNHVVYKADSDIERPRDLEGRTVGYPGIPVNEPIVETMVEADGGQFDEVDLVDIGFELQSSLVSGRADAVSGAYINHEVPVLEHAGTAVEYFDPVDYGVPPFYELVLVTNEETLEEDEAKINAFWSAAEKGYTYMKDHPEESLDILFENEDQENFPLEQAVEEESLDILMGKMETEEEAFGTQSRESWEETISWLEEMDYISETPDAEEIFVNTAE</sequence>
<keyword evidence="3" id="KW-1185">Reference proteome</keyword>
<dbReference type="RefSeq" id="WP_120191439.1">
    <property type="nucleotide sequence ID" value="NZ_RAPK01000006.1"/>
</dbReference>
<organism evidence="2 3">
    <name type="scientific">Sinobaca qinghaiensis</name>
    <dbReference type="NCBI Taxonomy" id="342944"/>
    <lineage>
        <taxon>Bacteria</taxon>
        <taxon>Bacillati</taxon>
        <taxon>Bacillota</taxon>
        <taxon>Bacilli</taxon>
        <taxon>Bacillales</taxon>
        <taxon>Sporolactobacillaceae</taxon>
        <taxon>Sinobaca</taxon>
    </lineage>
</organism>
<dbReference type="PANTHER" id="PTHR31528:SF3">
    <property type="entry name" value="THIAMINE BIOSYNTHESIS PROTEIN HI_0357-RELATED"/>
    <property type="match status" value="1"/>
</dbReference>
<evidence type="ECO:0000313" key="3">
    <source>
        <dbReference type="Proteomes" id="UP000285120"/>
    </source>
</evidence>
<reference evidence="2 3" key="1">
    <citation type="submission" date="2018-09" db="EMBL/GenBank/DDBJ databases">
        <title>Genomic Encyclopedia of Archaeal and Bacterial Type Strains, Phase II (KMG-II): from individual species to whole genera.</title>
        <authorList>
            <person name="Goeker M."/>
        </authorList>
    </citation>
    <scope>NUCLEOTIDE SEQUENCE [LARGE SCALE GENOMIC DNA]</scope>
    <source>
        <strain evidence="2 3">DSM 17008</strain>
    </source>
</reference>
<evidence type="ECO:0000313" key="2">
    <source>
        <dbReference type="EMBL" id="RKD76016.1"/>
    </source>
</evidence>
<dbReference type="AlphaFoldDB" id="A0A419V7D7"/>
<accession>A0A419V7D7</accession>
<dbReference type="Proteomes" id="UP000285120">
    <property type="component" value="Unassembled WGS sequence"/>
</dbReference>
<dbReference type="OrthoDB" id="9815602at2"/>
<name>A0A419V7D7_9BACL</name>
<gene>
    <name evidence="2" type="ORF">ATL39_0228</name>
</gene>